<comment type="caution">
    <text evidence="3">The sequence shown here is derived from an EMBL/GenBank/DDBJ whole genome shotgun (WGS) entry which is preliminary data.</text>
</comment>
<dbReference type="InterPro" id="IPR013830">
    <property type="entry name" value="SGNH_hydro"/>
</dbReference>
<evidence type="ECO:0000313" key="4">
    <source>
        <dbReference type="Proteomes" id="UP000800303"/>
    </source>
</evidence>
<feature type="compositionally biased region" description="Basic and acidic residues" evidence="1">
    <location>
        <begin position="1"/>
        <end position="15"/>
    </location>
</feature>
<dbReference type="Gene3D" id="3.40.50.1110">
    <property type="entry name" value="SGNH hydrolase"/>
    <property type="match status" value="1"/>
</dbReference>
<protein>
    <submittedName>
        <fullName evidence="3">Lipase</fullName>
    </submittedName>
</protein>
<feature type="compositionally biased region" description="Low complexity" evidence="1">
    <location>
        <begin position="64"/>
        <end position="89"/>
    </location>
</feature>
<dbReference type="Gene3D" id="2.60.120.260">
    <property type="entry name" value="Galactose-binding domain-like"/>
    <property type="match status" value="1"/>
</dbReference>
<evidence type="ECO:0000259" key="2">
    <source>
        <dbReference type="Pfam" id="PF14606"/>
    </source>
</evidence>
<feature type="domain" description="SGNH hydrolase-type esterase" evidence="2">
    <location>
        <begin position="252"/>
        <end position="427"/>
    </location>
</feature>
<dbReference type="SUPFAM" id="SSF52266">
    <property type="entry name" value="SGNH hydrolase"/>
    <property type="match status" value="1"/>
</dbReference>
<sequence>MDKAEKTRPGEERMRIPGAETGGAPALGAPMRSASAEPAGADMGQAPGARQGSDARQASDMRQPADVGPAADAGDPGSAGGSAAANGAAPGLPPSAVPVLDGAAFHGAAELEPAPAGGVYLRRIPAFVRRRLGARGRFIAAESTGCELRFVTSSQTADVTLSLPVQAGTVTVYRGGMFHSEHRLPAGEIRTLRLTAPPRLQTADAARLSASGFAPDVWRVRFARGEAVYYGLNAFGEEVRPPTAGELPRTRLLAYGSSITHGGEQSRSAYIDQAARRLGADLYNLGMSGSCLCEAEMIDWIAGRDDWDIVFLELGVNMRDGMGGEEFREKVRYALERIAARHPDKPMFLTTIYPNFATLGEESPKAREQDLLFNGILREEVRRLNHDRLHLIEGDTVLDDPGGLSCDLIHPADEGHIRMGENLARQIRETLR</sequence>
<reference evidence="3 4" key="1">
    <citation type="submission" date="2020-01" db="EMBL/GenBank/DDBJ databases">
        <title>Polyphasic characterisation and genomic insights into a novel alkali tolerant bacterium VR-M41.</title>
        <authorList>
            <person name="Vemuluri V.R."/>
        </authorList>
    </citation>
    <scope>NUCLEOTIDE SEQUENCE [LARGE SCALE GENOMIC DNA]</scope>
    <source>
        <strain evidence="3 4">VR-M41</strain>
    </source>
</reference>
<evidence type="ECO:0000256" key="1">
    <source>
        <dbReference type="SAM" id="MobiDB-lite"/>
    </source>
</evidence>
<organism evidence="3 4">
    <name type="scientific">Saccharibacillus alkalitolerans</name>
    <dbReference type="NCBI Taxonomy" id="2705290"/>
    <lineage>
        <taxon>Bacteria</taxon>
        <taxon>Bacillati</taxon>
        <taxon>Bacillota</taxon>
        <taxon>Bacilli</taxon>
        <taxon>Bacillales</taxon>
        <taxon>Paenibacillaceae</taxon>
        <taxon>Saccharibacillus</taxon>
    </lineage>
</organism>
<keyword evidence="4" id="KW-1185">Reference proteome</keyword>
<dbReference type="EMBL" id="JAAFGS010000002">
    <property type="protein sequence ID" value="NGZ75356.1"/>
    <property type="molecule type" value="Genomic_DNA"/>
</dbReference>
<feature type="region of interest" description="Disordered" evidence="1">
    <location>
        <begin position="1"/>
        <end position="89"/>
    </location>
</feature>
<dbReference type="InterPro" id="IPR036514">
    <property type="entry name" value="SGNH_hydro_sf"/>
</dbReference>
<gene>
    <name evidence="3" type="ORF">GYN08_08490</name>
</gene>
<name>A0ABX0F822_9BACL</name>
<dbReference type="Pfam" id="PF14606">
    <property type="entry name" value="Lipase_GDSL_3"/>
    <property type="match status" value="1"/>
</dbReference>
<dbReference type="RefSeq" id="WP_166273749.1">
    <property type="nucleotide sequence ID" value="NZ_JAAFGS010000002.1"/>
</dbReference>
<dbReference type="Proteomes" id="UP000800303">
    <property type="component" value="Unassembled WGS sequence"/>
</dbReference>
<evidence type="ECO:0000313" key="3">
    <source>
        <dbReference type="EMBL" id="NGZ75356.1"/>
    </source>
</evidence>
<proteinExistence type="predicted"/>
<accession>A0ABX0F822</accession>